<gene>
    <name evidence="1" type="ordered locus">Deipe_4021</name>
</gene>
<dbReference type="EMBL" id="CP003383">
    <property type="protein sequence ID" value="AFZ69412.1"/>
    <property type="molecule type" value="Genomic_DNA"/>
</dbReference>
<dbReference type="AlphaFoldDB" id="L0A8A3"/>
<organism evidence="1 2">
    <name type="scientific">Deinococcus peraridilitoris (strain DSM 19664 / LMG 22246 / CIP 109416 / KR-200)</name>
    <dbReference type="NCBI Taxonomy" id="937777"/>
    <lineage>
        <taxon>Bacteria</taxon>
        <taxon>Thermotogati</taxon>
        <taxon>Deinococcota</taxon>
        <taxon>Deinococci</taxon>
        <taxon>Deinococcales</taxon>
        <taxon>Deinococcaceae</taxon>
        <taxon>Deinococcus</taxon>
    </lineage>
</organism>
<proteinExistence type="predicted"/>
<sequence>MKRPRLVSIRYAPTRELGERLQAEQHLIESIQTALGEDVLVRFEEVSDDEYWKRTRVRITGPWAEPRDVVFAAVSLCLSTVEAA</sequence>
<geneLocation type="plasmid" evidence="1 2">
    <name>pDEIPE01</name>
</geneLocation>
<dbReference type="RefSeq" id="WP_015231314.1">
    <property type="nucleotide sequence ID" value="NC_019789.1"/>
</dbReference>
<dbReference type="HOGENOM" id="CLU_2522054_0_0_0"/>
<name>L0A8A3_DEIPD</name>
<evidence type="ECO:0000313" key="2">
    <source>
        <dbReference type="Proteomes" id="UP000010467"/>
    </source>
</evidence>
<reference evidence="2" key="1">
    <citation type="submission" date="2012-03" db="EMBL/GenBank/DDBJ databases">
        <title>Complete sequence of plasmid 1 of Deinococcus peraridilitoris DSM 19664.</title>
        <authorList>
            <person name="Lucas S."/>
            <person name="Copeland A."/>
            <person name="Lapidus A."/>
            <person name="Glavina del Rio T."/>
            <person name="Dalin E."/>
            <person name="Tice H."/>
            <person name="Bruce D."/>
            <person name="Goodwin L."/>
            <person name="Pitluck S."/>
            <person name="Peters L."/>
            <person name="Mikhailova N."/>
            <person name="Lu M."/>
            <person name="Kyrpides N."/>
            <person name="Mavromatis K."/>
            <person name="Ivanova N."/>
            <person name="Brettin T."/>
            <person name="Detter J.C."/>
            <person name="Han C."/>
            <person name="Larimer F."/>
            <person name="Land M."/>
            <person name="Hauser L."/>
            <person name="Markowitz V."/>
            <person name="Cheng J.-F."/>
            <person name="Hugenholtz P."/>
            <person name="Woyke T."/>
            <person name="Wu D."/>
            <person name="Pukall R."/>
            <person name="Steenblock K."/>
            <person name="Brambilla E."/>
            <person name="Klenk H.-P."/>
            <person name="Eisen J.A."/>
        </authorList>
    </citation>
    <scope>NUCLEOTIDE SEQUENCE [LARGE SCALE GENOMIC DNA]</scope>
    <source>
        <strain evidence="2">DSM 19664 / LMG 22246 / CIP 109416 / KR-200</strain>
        <plasmid evidence="2">Plasmid pDEIPE01</plasmid>
    </source>
</reference>
<protein>
    <submittedName>
        <fullName evidence="1">Uncharacterized protein</fullName>
    </submittedName>
</protein>
<keyword evidence="2" id="KW-1185">Reference proteome</keyword>
<accession>L0A8A3</accession>
<keyword evidence="1" id="KW-0614">Plasmid</keyword>
<dbReference type="KEGG" id="dpd:Deipe_4021"/>
<dbReference type="PATRIC" id="fig|937777.3.peg.4039"/>
<evidence type="ECO:0000313" key="1">
    <source>
        <dbReference type="EMBL" id="AFZ69412.1"/>
    </source>
</evidence>
<dbReference type="Proteomes" id="UP000010467">
    <property type="component" value="Plasmid pDEIPE01"/>
</dbReference>